<dbReference type="GO" id="GO:0005829">
    <property type="term" value="C:cytosol"/>
    <property type="evidence" value="ECO:0007669"/>
    <property type="project" value="TreeGrafter"/>
</dbReference>
<comment type="caution">
    <text evidence="2">The sequence shown here is derived from an EMBL/GenBank/DDBJ whole genome shotgun (WGS) entry which is preliminary data.</text>
</comment>
<evidence type="ECO:0000313" key="3">
    <source>
        <dbReference type="Proteomes" id="UP001050691"/>
    </source>
</evidence>
<dbReference type="InterPro" id="IPR016024">
    <property type="entry name" value="ARM-type_fold"/>
</dbReference>
<dbReference type="AlphaFoldDB" id="A0AAV4ZYE6"/>
<organism evidence="2 3">
    <name type="scientific">Clathrus columnatus</name>
    <dbReference type="NCBI Taxonomy" id="1419009"/>
    <lineage>
        <taxon>Eukaryota</taxon>
        <taxon>Fungi</taxon>
        <taxon>Dikarya</taxon>
        <taxon>Basidiomycota</taxon>
        <taxon>Agaricomycotina</taxon>
        <taxon>Agaricomycetes</taxon>
        <taxon>Phallomycetidae</taxon>
        <taxon>Phallales</taxon>
        <taxon>Clathraceae</taxon>
        <taxon>Clathrus</taxon>
    </lineage>
</organism>
<dbReference type="InterPro" id="IPR058669">
    <property type="entry name" value="TPR_IPO7/11-like"/>
</dbReference>
<protein>
    <recommendedName>
        <fullName evidence="1">Importin-7/11-like TPR repeats domain-containing protein</fullName>
    </recommendedName>
</protein>
<dbReference type="GO" id="GO:0005635">
    <property type="term" value="C:nuclear envelope"/>
    <property type="evidence" value="ECO:0007669"/>
    <property type="project" value="TreeGrafter"/>
</dbReference>
<dbReference type="Gene3D" id="1.25.10.10">
    <property type="entry name" value="Leucine-rich Repeat Variant"/>
    <property type="match status" value="2"/>
</dbReference>
<feature type="domain" description="Importin-7/11-like TPR repeats" evidence="1">
    <location>
        <begin position="647"/>
        <end position="969"/>
    </location>
</feature>
<evidence type="ECO:0000313" key="2">
    <source>
        <dbReference type="EMBL" id="GJJ07307.1"/>
    </source>
</evidence>
<accession>A0AAV4ZYE6</accession>
<sequence>MVVSKPTDPIDSQIIYRTVCDAASQYPTLVQASAKHLQAYLDHPGTMEQLQALAIDKINFPLDARRLAMIQFKNSVSIIDPAGRSRLFNVQSQATVRARALEFVFEEDNIARIADCNALIIAKIARSDVPSQWPSLIPDLANIIQTRADFFLSNPTSTDATNTLALRRTLHILDEVLEELSNLKLPSGVRTMASICEILYSPLVSIYDKFSGIVQNVISVQTLLSSNLQCPCENLIAVFNLIFSPCMKLMLWLWQKAGQPQFSGVYQTLVAFSQSCFTLFPKLFELRMSLILGLQQSLASDSRLASSFPSSVSKSINLLTHHIWLYGKMFRRMQQLSTKRFVQMPNANDIVLYYWNQIVKAANGSSRLIEDSPGAVYPVRIIVQGMVLFRSGLNAWANKENLAEKVLSQDIVEEAVRLLLTQFIPLIPGDLEKWSNDPEDWLNEEDKEEEAWEYSLREAVYRAIGFCSNRLQDTLDFDQWMQKNLIPEAQETNPNYRIIKRRIAWVVGRWLGDESRHTSAPLVWQLLRHLLQDRSSSSDPVVRLSAAVALTQCLDTTTFDINLFLPFVGDFVTLLTEFLMETDTWESKNKLVKALNMTIECSGVHVIPHVNAIIDPLPGLWQAASSNEGPDNLFKTSLVIMVTHLVESKPYLEDDGLQLWLTAIRCAPSTPGLIALFPRAITYMTENLDVLGTVMTIVESYIIADSNAILSVHAGELCAAFRSVLSTAVKPNLKELIRLISLIARMSPVELWAGAMHTSGLFGTLVKSLIEDKDDYTLLKEYNYAFARMMLSSPDTFNQLVMNCAPSLGMSETQVFEGLLDQWWAKFDVMAEPQNRKLVAMGIASWTSTGRHEVLDRLYSEVFNLWLDVFGELKEALADEDSRSPLTTFWRDSRTEPDDLIPLEAIKTLEAQRRRQIFIQDPVINVKLTDFIRESLQKAEIACGGADVFKSNYLAKADPNVLTQIQAALSTGH</sequence>
<keyword evidence="3" id="KW-1185">Reference proteome</keyword>
<dbReference type="GO" id="GO:0006606">
    <property type="term" value="P:protein import into nucleus"/>
    <property type="evidence" value="ECO:0007669"/>
    <property type="project" value="TreeGrafter"/>
</dbReference>
<evidence type="ECO:0000259" key="1">
    <source>
        <dbReference type="Pfam" id="PF25758"/>
    </source>
</evidence>
<dbReference type="SUPFAM" id="SSF48371">
    <property type="entry name" value="ARM repeat"/>
    <property type="match status" value="1"/>
</dbReference>
<dbReference type="InterPro" id="IPR011989">
    <property type="entry name" value="ARM-like"/>
</dbReference>
<dbReference type="PANTHER" id="PTHR10997">
    <property type="entry name" value="IMPORTIN-7, 8, 11"/>
    <property type="match status" value="1"/>
</dbReference>
<dbReference type="Pfam" id="PF25758">
    <property type="entry name" value="TPR_IPO11"/>
    <property type="match status" value="1"/>
</dbReference>
<gene>
    <name evidence="2" type="ORF">Clacol_001508</name>
</gene>
<reference evidence="2" key="1">
    <citation type="submission" date="2021-10" db="EMBL/GenBank/DDBJ databases">
        <title>De novo Genome Assembly of Clathrus columnatus (Basidiomycota, Fungi) Using Illumina and Nanopore Sequence Data.</title>
        <authorList>
            <person name="Ogiso-Tanaka E."/>
            <person name="Itagaki H."/>
            <person name="Hosoya T."/>
            <person name="Hosaka K."/>
        </authorList>
    </citation>
    <scope>NUCLEOTIDE SEQUENCE</scope>
    <source>
        <strain evidence="2">MO-923</strain>
    </source>
</reference>
<dbReference type="PANTHER" id="PTHR10997:SF7">
    <property type="entry name" value="IMPORTIN-11"/>
    <property type="match status" value="1"/>
</dbReference>
<dbReference type="Proteomes" id="UP001050691">
    <property type="component" value="Unassembled WGS sequence"/>
</dbReference>
<proteinExistence type="predicted"/>
<name>A0AAV4ZYE6_9AGAM</name>
<dbReference type="EMBL" id="BPWL01000002">
    <property type="protein sequence ID" value="GJJ07307.1"/>
    <property type="molecule type" value="Genomic_DNA"/>
</dbReference>